<name>A0ABX1CQC3_9SPHN</name>
<accession>A0ABX1CQC3</accession>
<dbReference type="SUPFAM" id="SSF160246">
    <property type="entry name" value="EspE N-terminal domain-like"/>
    <property type="match status" value="1"/>
</dbReference>
<gene>
    <name evidence="2" type="ORF">HBH26_11265</name>
</gene>
<protein>
    <submittedName>
        <fullName evidence="2">Uncharacterized protein</fullName>
    </submittedName>
</protein>
<sequence length="94" mass="10124">MDDTQRPAASLDAEAHQGRIQAEVDATDERVSISWALEDQNEFGRTLVATGAIGADQFDLAVRHATATGASIGHALIYTGAMTQRHLISCLERM</sequence>
<comment type="caution">
    <text evidence="2">The sequence shown here is derived from an EMBL/GenBank/DDBJ whole genome shotgun (WGS) entry which is preliminary data.</text>
</comment>
<reference evidence="2 3" key="1">
    <citation type="submission" date="2020-03" db="EMBL/GenBank/DDBJ databases">
        <authorList>
            <person name="Wang L."/>
            <person name="He N."/>
            <person name="Li Y."/>
            <person name="Fang Y."/>
            <person name="Zhang F."/>
        </authorList>
    </citation>
    <scope>NUCLEOTIDE SEQUENCE [LARGE SCALE GENOMIC DNA]</scope>
    <source>
        <strain evidence="2 3">36D10-4-7</strain>
    </source>
</reference>
<proteinExistence type="predicted"/>
<feature type="region of interest" description="Disordered" evidence="1">
    <location>
        <begin position="1"/>
        <end position="23"/>
    </location>
</feature>
<dbReference type="Proteomes" id="UP000732399">
    <property type="component" value="Unassembled WGS sequence"/>
</dbReference>
<dbReference type="RefSeq" id="WP_168134713.1">
    <property type="nucleotide sequence ID" value="NZ_JAAVJH010000006.1"/>
</dbReference>
<evidence type="ECO:0000313" key="3">
    <source>
        <dbReference type="Proteomes" id="UP000732399"/>
    </source>
</evidence>
<evidence type="ECO:0000256" key="1">
    <source>
        <dbReference type="SAM" id="MobiDB-lite"/>
    </source>
</evidence>
<keyword evidence="3" id="KW-1185">Reference proteome</keyword>
<dbReference type="InterPro" id="IPR037257">
    <property type="entry name" value="T2SS_E_N_sf"/>
</dbReference>
<organism evidence="2 3">
    <name type="scientific">Sphingomonas corticis</name>
    <dbReference type="NCBI Taxonomy" id="2722791"/>
    <lineage>
        <taxon>Bacteria</taxon>
        <taxon>Pseudomonadati</taxon>
        <taxon>Pseudomonadota</taxon>
        <taxon>Alphaproteobacteria</taxon>
        <taxon>Sphingomonadales</taxon>
        <taxon>Sphingomonadaceae</taxon>
        <taxon>Sphingomonas</taxon>
    </lineage>
</organism>
<dbReference type="EMBL" id="JAAVJH010000006">
    <property type="protein sequence ID" value="NJR79163.1"/>
    <property type="molecule type" value="Genomic_DNA"/>
</dbReference>
<evidence type="ECO:0000313" key="2">
    <source>
        <dbReference type="EMBL" id="NJR79163.1"/>
    </source>
</evidence>